<dbReference type="InterPro" id="IPR020158">
    <property type="entry name" value="DUF2756"/>
</dbReference>
<proteinExistence type="predicted"/>
<dbReference type="KEGG" id="ebt:EBL_c01970"/>
<dbReference type="AlphaFoldDB" id="I2B478"/>
<evidence type="ECO:0000256" key="1">
    <source>
        <dbReference type="SAM" id="MobiDB-lite"/>
    </source>
</evidence>
<keyword evidence="4" id="KW-1185">Reference proteome</keyword>
<dbReference type="HOGENOM" id="CLU_161250_1_0_6"/>
<sequence length="91" mass="10824">MKRLFWLALMVPLSTLANPFSQTTNPNQPNYQNPSQQRLAEDMRTQQSLQKSQLQQSQQMQRQQQSQQLQRQIEQNRQRTQSLQPGNPPRY</sequence>
<evidence type="ECO:0000313" key="3">
    <source>
        <dbReference type="EMBL" id="AFJ45332.1"/>
    </source>
</evidence>
<accession>I2B478</accession>
<feature type="signal peptide" evidence="2">
    <location>
        <begin position="1"/>
        <end position="17"/>
    </location>
</feature>
<feature type="chain" id="PRO_5003655116" description="DUF2756 domain-containing protein" evidence="2">
    <location>
        <begin position="18"/>
        <end position="91"/>
    </location>
</feature>
<dbReference type="eggNOG" id="ENOG5032F4H">
    <property type="taxonomic scope" value="Bacteria"/>
</dbReference>
<dbReference type="RefSeq" id="WP_002440565.1">
    <property type="nucleotide sequence ID" value="NC_017910.1"/>
</dbReference>
<protein>
    <recommendedName>
        <fullName evidence="5">DUF2756 domain-containing protein</fullName>
    </recommendedName>
</protein>
<feature type="compositionally biased region" description="Low complexity" evidence="1">
    <location>
        <begin position="46"/>
        <end position="79"/>
    </location>
</feature>
<dbReference type="Proteomes" id="UP000001955">
    <property type="component" value="Chromosome"/>
</dbReference>
<dbReference type="Pfam" id="PF10956">
    <property type="entry name" value="DUF2756"/>
    <property type="match status" value="1"/>
</dbReference>
<accession>K6UR04</accession>
<organism evidence="3 4">
    <name type="scientific">Shimwellia blattae (strain ATCC 29907 / DSM 4481 / JCM 1650 / NBRC 105725 / CDC 9005-74)</name>
    <name type="common">Escherichia blattae</name>
    <dbReference type="NCBI Taxonomy" id="630626"/>
    <lineage>
        <taxon>Bacteria</taxon>
        <taxon>Pseudomonadati</taxon>
        <taxon>Pseudomonadota</taxon>
        <taxon>Gammaproteobacteria</taxon>
        <taxon>Enterobacterales</taxon>
        <taxon>Enterobacteriaceae</taxon>
        <taxon>Shimwellia</taxon>
    </lineage>
</organism>
<feature type="compositionally biased region" description="Low complexity" evidence="1">
    <location>
        <begin position="21"/>
        <end position="37"/>
    </location>
</feature>
<evidence type="ECO:0008006" key="5">
    <source>
        <dbReference type="Google" id="ProtNLM"/>
    </source>
</evidence>
<gene>
    <name evidence="3" type="ordered locus">EBL_c01970</name>
</gene>
<reference evidence="3 4" key="1">
    <citation type="journal article" date="2012" name="J. Bacteriol.">
        <title>Complete genome sequence of the B12-producing Shimwellia blattae strain DSM 4481, isolated from a cockroach.</title>
        <authorList>
            <person name="Brzuszkiewicz E."/>
            <person name="Waschkowitz T."/>
            <person name="Wiezer A."/>
            <person name="Daniel R."/>
        </authorList>
    </citation>
    <scope>NUCLEOTIDE SEQUENCE [LARGE SCALE GENOMIC DNA]</scope>
    <source>
        <strain evidence="4">ATCC 29907 / DSM 4481 / JCM 1650 / NBRC 105725 / CDC 9005-74</strain>
    </source>
</reference>
<dbReference type="EMBL" id="CP001560">
    <property type="protein sequence ID" value="AFJ45332.1"/>
    <property type="molecule type" value="Genomic_DNA"/>
</dbReference>
<feature type="region of interest" description="Disordered" evidence="1">
    <location>
        <begin position="18"/>
        <end position="91"/>
    </location>
</feature>
<keyword evidence="2" id="KW-0732">Signal</keyword>
<evidence type="ECO:0000256" key="2">
    <source>
        <dbReference type="SAM" id="SignalP"/>
    </source>
</evidence>
<evidence type="ECO:0000313" key="4">
    <source>
        <dbReference type="Proteomes" id="UP000001955"/>
    </source>
</evidence>
<name>I2B478_SHIBC</name>